<evidence type="ECO:0000256" key="1">
    <source>
        <dbReference type="ARBA" id="ARBA00001947"/>
    </source>
</evidence>
<comment type="cofactor">
    <cofactor evidence="1">
        <name>Zn(2+)</name>
        <dbReference type="ChEBI" id="CHEBI:29105"/>
    </cofactor>
</comment>
<keyword evidence="6" id="KW-1185">Reference proteome</keyword>
<dbReference type="STRING" id="655353.SAMN04488056_109129"/>
<evidence type="ECO:0000256" key="4">
    <source>
        <dbReference type="ARBA" id="ARBA00022833"/>
    </source>
</evidence>
<proteinExistence type="predicted"/>
<dbReference type="Gene3D" id="3.20.20.70">
    <property type="entry name" value="Aldolase class I"/>
    <property type="match status" value="1"/>
</dbReference>
<evidence type="ECO:0000256" key="3">
    <source>
        <dbReference type="ARBA" id="ARBA00022723"/>
    </source>
</evidence>
<dbReference type="OrthoDB" id="9805277at2"/>
<dbReference type="EMBL" id="FOVR01000009">
    <property type="protein sequence ID" value="SFO62539.1"/>
    <property type="molecule type" value="Genomic_DNA"/>
</dbReference>
<reference evidence="5 6" key="1">
    <citation type="submission" date="2016-10" db="EMBL/GenBank/DDBJ databases">
        <authorList>
            <person name="de Groot N.N."/>
        </authorList>
    </citation>
    <scope>NUCLEOTIDE SEQUENCE [LARGE SCALE GENOMIC DNA]</scope>
    <source>
        <strain evidence="5 6">CGMCC 1.9157</strain>
    </source>
</reference>
<dbReference type="InterPro" id="IPR008567">
    <property type="entry name" value="BKACE"/>
</dbReference>
<evidence type="ECO:0000256" key="2">
    <source>
        <dbReference type="ARBA" id="ARBA00022679"/>
    </source>
</evidence>
<keyword evidence="2" id="KW-0808">Transferase</keyword>
<gene>
    <name evidence="5" type="ORF">SAMN04488056_109129</name>
</gene>
<dbReference type="AlphaFoldDB" id="A0A1I5IQA2"/>
<accession>A0A1I5IQA2</accession>
<organism evidence="5 6">
    <name type="scientific">Cohaesibacter marisflavi</name>
    <dbReference type="NCBI Taxonomy" id="655353"/>
    <lineage>
        <taxon>Bacteria</taxon>
        <taxon>Pseudomonadati</taxon>
        <taxon>Pseudomonadota</taxon>
        <taxon>Alphaproteobacteria</taxon>
        <taxon>Hyphomicrobiales</taxon>
        <taxon>Cohaesibacteraceae</taxon>
    </lineage>
</organism>
<sequence length="267" mass="29035">MTLTAGQSPLPAIMIAPNGARKGKADHPALPVTIAETVKTALACQEAGADGIHAHVRDAKGKHILDAGLYSELLDELTKQTPDLYAQITTEAVGQYSPAEQRAVVEAVEPTAVSISVKEMLSDGETADVKRFYHAQAEKGVAIQHILYDQQQVLFLLDLCRRDIIPARNLHLLFVLGRYTDGQVSSPDDLLPFIKAKQSLEEALQIKADWACCAFGAQETDCLLKAESLQGKVRIGFENNMTNKDGTIARDNAERVVDLIKARPTAH</sequence>
<evidence type="ECO:0000313" key="6">
    <source>
        <dbReference type="Proteomes" id="UP000199236"/>
    </source>
</evidence>
<dbReference type="GO" id="GO:0043720">
    <property type="term" value="F:3-keto-5-aminohexanoate cleavage activity"/>
    <property type="evidence" value="ECO:0007669"/>
    <property type="project" value="InterPro"/>
</dbReference>
<dbReference type="Proteomes" id="UP000199236">
    <property type="component" value="Unassembled WGS sequence"/>
</dbReference>
<keyword evidence="3" id="KW-0479">Metal-binding</keyword>
<dbReference type="PANTHER" id="PTHR37418:SF2">
    <property type="entry name" value="3-KETO-5-AMINOHEXANOATE CLEAVAGE ENZYME"/>
    <property type="match status" value="1"/>
</dbReference>
<evidence type="ECO:0000313" key="5">
    <source>
        <dbReference type="EMBL" id="SFO62539.1"/>
    </source>
</evidence>
<dbReference type="InterPro" id="IPR013785">
    <property type="entry name" value="Aldolase_TIM"/>
</dbReference>
<dbReference type="Pfam" id="PF05853">
    <property type="entry name" value="BKACE"/>
    <property type="match status" value="1"/>
</dbReference>
<keyword evidence="4" id="KW-0862">Zinc</keyword>
<dbReference type="GO" id="GO:0046872">
    <property type="term" value="F:metal ion binding"/>
    <property type="evidence" value="ECO:0007669"/>
    <property type="project" value="UniProtKB-KW"/>
</dbReference>
<protein>
    <submittedName>
        <fullName evidence="5">Uncharacterized conserved protein, DUF849 family</fullName>
    </submittedName>
</protein>
<dbReference type="RefSeq" id="WP_090074038.1">
    <property type="nucleotide sequence ID" value="NZ_FOVR01000009.1"/>
</dbReference>
<name>A0A1I5IQA2_9HYPH</name>
<dbReference type="PANTHER" id="PTHR37418">
    <property type="entry name" value="3-KETO-5-AMINOHEXANOATE CLEAVAGE ENZYME-RELATED"/>
    <property type="match status" value="1"/>
</dbReference>